<evidence type="ECO:0000313" key="3">
    <source>
        <dbReference type="Proteomes" id="UP000177763"/>
    </source>
</evidence>
<keyword evidence="1" id="KW-1133">Transmembrane helix</keyword>
<dbReference type="GO" id="GO:0003677">
    <property type="term" value="F:DNA binding"/>
    <property type="evidence" value="ECO:0007669"/>
    <property type="project" value="InterPro"/>
</dbReference>
<comment type="caution">
    <text evidence="2">The sequence shown here is derived from an EMBL/GenBank/DDBJ whole genome shotgun (WGS) entry which is preliminary data.</text>
</comment>
<proteinExistence type="predicted"/>
<dbReference type="InterPro" id="IPR050400">
    <property type="entry name" value="Bact_Cytoskel_RodZ"/>
</dbReference>
<dbReference type="AlphaFoldDB" id="A0A1F4VJT3"/>
<dbReference type="Pfam" id="PF13413">
    <property type="entry name" value="HTH_25"/>
    <property type="match status" value="1"/>
</dbReference>
<sequence length="229" mass="26034">MKTVADILKTQREKKKLTLEDIHKFIKIHPRYLSALESGDYSAFSGKVHAKGFLKIYAQFLNLNVEEVLAFFRREYESDYEKTSSIIENKKFKTFDAPKLIITPAVVLSGVFIVLLVGFFGYLFYQYRTYSGAPKLDIYSPKNSQIITSENLDITGKTEMESVLFINNQKVNLNTDGSFATTIKLKEGLNTISFLSVNKLGKESEDARTVIFRSAKEVKEASESSKITY</sequence>
<gene>
    <name evidence="2" type="ORF">A3H26_01295</name>
</gene>
<dbReference type="PANTHER" id="PTHR34475:SF1">
    <property type="entry name" value="CYTOSKELETON PROTEIN RODZ"/>
    <property type="match status" value="1"/>
</dbReference>
<evidence type="ECO:0008006" key="4">
    <source>
        <dbReference type="Google" id="ProtNLM"/>
    </source>
</evidence>
<reference evidence="2 3" key="1">
    <citation type="journal article" date="2016" name="Nat. Commun.">
        <title>Thousands of microbial genomes shed light on interconnected biogeochemical processes in an aquifer system.</title>
        <authorList>
            <person name="Anantharaman K."/>
            <person name="Brown C.T."/>
            <person name="Hug L.A."/>
            <person name="Sharon I."/>
            <person name="Castelle C.J."/>
            <person name="Probst A.J."/>
            <person name="Thomas B.C."/>
            <person name="Singh A."/>
            <person name="Wilkins M.J."/>
            <person name="Karaoz U."/>
            <person name="Brodie E.L."/>
            <person name="Williams K.H."/>
            <person name="Hubbard S.S."/>
            <person name="Banfield J.F."/>
        </authorList>
    </citation>
    <scope>NUCLEOTIDE SEQUENCE [LARGE SCALE GENOMIC DNA]</scope>
</reference>
<keyword evidence="1" id="KW-0472">Membrane</keyword>
<dbReference type="InterPro" id="IPR013783">
    <property type="entry name" value="Ig-like_fold"/>
</dbReference>
<organism evidence="2 3">
    <name type="scientific">candidate division WWE3 bacterium RIFCSPLOWO2_12_FULL_36_10</name>
    <dbReference type="NCBI Taxonomy" id="1802630"/>
    <lineage>
        <taxon>Bacteria</taxon>
        <taxon>Katanobacteria</taxon>
    </lineage>
</organism>
<dbReference type="SUPFAM" id="SSF47413">
    <property type="entry name" value="lambda repressor-like DNA-binding domains"/>
    <property type="match status" value="1"/>
</dbReference>
<protein>
    <recommendedName>
        <fullName evidence="4">HTH cro/C1-type domain-containing protein</fullName>
    </recommendedName>
</protein>
<keyword evidence="1" id="KW-0812">Transmembrane</keyword>
<evidence type="ECO:0000256" key="1">
    <source>
        <dbReference type="SAM" id="Phobius"/>
    </source>
</evidence>
<dbReference type="Gene3D" id="1.10.260.40">
    <property type="entry name" value="lambda repressor-like DNA-binding domains"/>
    <property type="match status" value="1"/>
</dbReference>
<dbReference type="Pfam" id="PF09136">
    <property type="entry name" value="Glucodextran_B"/>
    <property type="match status" value="1"/>
</dbReference>
<name>A0A1F4VJT3_UNCKA</name>
<dbReference type="PANTHER" id="PTHR34475">
    <property type="match status" value="1"/>
</dbReference>
<dbReference type="Gene3D" id="2.60.40.10">
    <property type="entry name" value="Immunoglobulins"/>
    <property type="match status" value="1"/>
</dbReference>
<accession>A0A1F4VJT3</accession>
<dbReference type="InterPro" id="IPR010982">
    <property type="entry name" value="Lambda_DNA-bd_dom_sf"/>
</dbReference>
<dbReference type="InterPro" id="IPR001387">
    <property type="entry name" value="Cro/C1-type_HTH"/>
</dbReference>
<evidence type="ECO:0000313" key="2">
    <source>
        <dbReference type="EMBL" id="OGC57482.1"/>
    </source>
</evidence>
<dbReference type="STRING" id="1802630.A3H26_01295"/>
<dbReference type="CDD" id="cd00093">
    <property type="entry name" value="HTH_XRE"/>
    <property type="match status" value="1"/>
</dbReference>
<feature type="transmembrane region" description="Helical" evidence="1">
    <location>
        <begin position="100"/>
        <end position="125"/>
    </location>
</feature>
<dbReference type="Proteomes" id="UP000177763">
    <property type="component" value="Unassembled WGS sequence"/>
</dbReference>
<dbReference type="EMBL" id="MEVN01000012">
    <property type="protein sequence ID" value="OGC57482.1"/>
    <property type="molecule type" value="Genomic_DNA"/>
</dbReference>